<proteinExistence type="inferred from homology"/>
<evidence type="ECO:0000313" key="10">
    <source>
        <dbReference type="Proteomes" id="UP000011976"/>
    </source>
</evidence>
<dbReference type="NCBIfam" id="TIGR00401">
    <property type="entry name" value="msrA"/>
    <property type="match status" value="1"/>
</dbReference>
<organism evidence="9 10">
    <name type="scientific">Pseudozyma antarctica (strain T-34)</name>
    <name type="common">Yeast</name>
    <name type="synonym">Candida antarctica</name>
    <dbReference type="NCBI Taxonomy" id="1151754"/>
    <lineage>
        <taxon>Eukaryota</taxon>
        <taxon>Fungi</taxon>
        <taxon>Dikarya</taxon>
        <taxon>Basidiomycota</taxon>
        <taxon>Ustilaginomycotina</taxon>
        <taxon>Ustilaginomycetes</taxon>
        <taxon>Ustilaginales</taxon>
        <taxon>Ustilaginaceae</taxon>
        <taxon>Moesziomyces</taxon>
    </lineage>
</organism>
<evidence type="ECO:0000256" key="7">
    <source>
        <dbReference type="SAM" id="Phobius"/>
    </source>
</evidence>
<evidence type="ECO:0000256" key="5">
    <source>
        <dbReference type="ARBA" id="ARBA00047806"/>
    </source>
</evidence>
<evidence type="ECO:0000256" key="6">
    <source>
        <dbReference type="ARBA" id="ARBA00048782"/>
    </source>
</evidence>
<dbReference type="Gene3D" id="3.30.1060.10">
    <property type="entry name" value="Peptide methionine sulphoxide reductase MsrA"/>
    <property type="match status" value="1"/>
</dbReference>
<keyword evidence="7" id="KW-0472">Membrane</keyword>
<dbReference type="InterPro" id="IPR036509">
    <property type="entry name" value="Met_Sox_Rdtase_MsrA_sf"/>
</dbReference>
<keyword evidence="7" id="KW-1133">Transmembrane helix</keyword>
<dbReference type="Pfam" id="PF01625">
    <property type="entry name" value="PMSR"/>
    <property type="match status" value="1"/>
</dbReference>
<dbReference type="Proteomes" id="UP000011976">
    <property type="component" value="Unassembled WGS sequence"/>
</dbReference>
<reference evidence="10" key="1">
    <citation type="journal article" date="2013" name="Genome Announc.">
        <title>Genome sequence of the basidiomycetous yeast Pseudozyma antarctica T-34, a producer of the glycolipid biosurfactants mannosylerythritol lipids.</title>
        <authorList>
            <person name="Morita T."/>
            <person name="Koike H."/>
            <person name="Koyama Y."/>
            <person name="Hagiwara H."/>
            <person name="Ito E."/>
            <person name="Fukuoka T."/>
            <person name="Imura T."/>
            <person name="Machida M."/>
            <person name="Kitamoto D."/>
        </authorList>
    </citation>
    <scope>NUCLEOTIDE SEQUENCE [LARGE SCALE GENOMIC DNA]</scope>
    <source>
        <strain evidence="10">T-34</strain>
    </source>
</reference>
<dbReference type="SUPFAM" id="SSF55068">
    <property type="entry name" value="Peptide methionine sulfoxide reductase"/>
    <property type="match status" value="1"/>
</dbReference>
<sequence>MRSCGVSSSQPATIDTLARTLPSVRRLLLSAVFCCISVLAFPLMSRFFSLFTKSSQPLIQHLGPPTTPTALAAQEALKSSNAVMSAQETATVASGCFWGTEDIYRKAYGNGKGLLDAKVGFIGGHESSKNPSYEEVCTGRTGHAEATQIQYDPSKVSYAELIEFFYRTHDPTQLNQQGNDRGTQYRSAVFAHDQNQLDIAKKVTEEVQKKHFDPKGKKIVTQLEIRKKEDFFPADDYHQQYLINNPNGYHCSTHKYWW</sequence>
<keyword evidence="3" id="KW-0560">Oxidoreductase</keyword>
<dbReference type="AlphaFoldDB" id="M9MG70"/>
<dbReference type="InterPro" id="IPR002569">
    <property type="entry name" value="Met_Sox_Rdtase_MsrA_dom"/>
</dbReference>
<evidence type="ECO:0000313" key="9">
    <source>
        <dbReference type="EMBL" id="GAC76803.1"/>
    </source>
</evidence>
<accession>M9MG70</accession>
<dbReference type="EC" id="1.8.4.11" evidence="2"/>
<keyword evidence="7" id="KW-0812">Transmembrane</keyword>
<protein>
    <recommendedName>
        <fullName evidence="2">peptide-methionine (S)-S-oxide reductase</fullName>
        <ecNumber evidence="2">1.8.4.11</ecNumber>
    </recommendedName>
    <alternativeName>
        <fullName evidence="4">Peptide-methionine (S)-S-oxide reductase</fullName>
    </alternativeName>
</protein>
<dbReference type="OrthoDB" id="77405at2759"/>
<comment type="catalytic activity">
    <reaction evidence="5">
        <text>L-methionyl-[protein] + [thioredoxin]-disulfide + H2O = L-methionyl-(S)-S-oxide-[protein] + [thioredoxin]-dithiol</text>
        <dbReference type="Rhea" id="RHEA:14217"/>
        <dbReference type="Rhea" id="RHEA-COMP:10698"/>
        <dbReference type="Rhea" id="RHEA-COMP:10700"/>
        <dbReference type="Rhea" id="RHEA-COMP:12313"/>
        <dbReference type="Rhea" id="RHEA-COMP:12315"/>
        <dbReference type="ChEBI" id="CHEBI:15377"/>
        <dbReference type="ChEBI" id="CHEBI:16044"/>
        <dbReference type="ChEBI" id="CHEBI:29950"/>
        <dbReference type="ChEBI" id="CHEBI:44120"/>
        <dbReference type="ChEBI" id="CHEBI:50058"/>
        <dbReference type="EC" id="1.8.4.11"/>
    </reaction>
</comment>
<comment type="catalytic activity">
    <reaction evidence="6">
        <text>[thioredoxin]-disulfide + L-methionine + H2O = L-methionine (S)-S-oxide + [thioredoxin]-dithiol</text>
        <dbReference type="Rhea" id="RHEA:19993"/>
        <dbReference type="Rhea" id="RHEA-COMP:10698"/>
        <dbReference type="Rhea" id="RHEA-COMP:10700"/>
        <dbReference type="ChEBI" id="CHEBI:15377"/>
        <dbReference type="ChEBI" id="CHEBI:29950"/>
        <dbReference type="ChEBI" id="CHEBI:50058"/>
        <dbReference type="ChEBI" id="CHEBI:57844"/>
        <dbReference type="ChEBI" id="CHEBI:58772"/>
        <dbReference type="EC" id="1.8.4.11"/>
    </reaction>
</comment>
<feature type="domain" description="Peptide methionine sulphoxide reductase MsrA" evidence="8">
    <location>
        <begin position="89"/>
        <end position="250"/>
    </location>
</feature>
<comment type="similarity">
    <text evidence="1">Belongs to the MsrA Met sulfoxide reductase family.</text>
</comment>
<dbReference type="GO" id="GO:0008113">
    <property type="term" value="F:peptide-methionine (S)-S-oxide reductase activity"/>
    <property type="evidence" value="ECO:0007669"/>
    <property type="project" value="UniProtKB-EC"/>
</dbReference>
<dbReference type="HAMAP" id="MF_01401">
    <property type="entry name" value="MsrA"/>
    <property type="match status" value="1"/>
</dbReference>
<feature type="transmembrane region" description="Helical" evidence="7">
    <location>
        <begin position="27"/>
        <end position="48"/>
    </location>
</feature>
<dbReference type="FunFam" id="3.30.1060.10:FF:000006">
    <property type="entry name" value="Peptide methionine sulfoxide reductase"/>
    <property type="match status" value="1"/>
</dbReference>
<gene>
    <name evidence="9" type="ORF">PANT_22c00218</name>
</gene>
<evidence type="ECO:0000256" key="1">
    <source>
        <dbReference type="ARBA" id="ARBA00005591"/>
    </source>
</evidence>
<dbReference type="PANTHER" id="PTHR43774:SF1">
    <property type="entry name" value="PEPTIDE METHIONINE SULFOXIDE REDUCTASE MSRA 2"/>
    <property type="match status" value="1"/>
</dbReference>
<evidence type="ECO:0000256" key="3">
    <source>
        <dbReference type="ARBA" id="ARBA00023002"/>
    </source>
</evidence>
<evidence type="ECO:0000259" key="8">
    <source>
        <dbReference type="Pfam" id="PF01625"/>
    </source>
</evidence>
<evidence type="ECO:0000256" key="4">
    <source>
        <dbReference type="ARBA" id="ARBA00030643"/>
    </source>
</evidence>
<evidence type="ECO:0000256" key="2">
    <source>
        <dbReference type="ARBA" id="ARBA00012502"/>
    </source>
</evidence>
<dbReference type="STRING" id="1151754.M9MG70"/>
<dbReference type="EMBL" id="DF196788">
    <property type="protein sequence ID" value="GAC76803.1"/>
    <property type="molecule type" value="Genomic_DNA"/>
</dbReference>
<name>M9MG70_PSEA3</name>
<dbReference type="PANTHER" id="PTHR43774">
    <property type="entry name" value="PEPTIDE METHIONINE SULFOXIDE REDUCTASE"/>
    <property type="match status" value="1"/>
</dbReference>
<dbReference type="GO" id="GO:0034599">
    <property type="term" value="P:cellular response to oxidative stress"/>
    <property type="evidence" value="ECO:0007669"/>
    <property type="project" value="UniProtKB-ARBA"/>
</dbReference>